<dbReference type="PANTHER" id="PTHR46648:SF1">
    <property type="entry name" value="ADENOSINE 5'-MONOPHOSPHORAMIDASE HNT1"/>
    <property type="match status" value="1"/>
</dbReference>
<comment type="caution">
    <text evidence="4">The sequence shown here is derived from an EMBL/GenBank/DDBJ whole genome shotgun (WGS) entry which is preliminary data.</text>
</comment>
<dbReference type="Pfam" id="PF01230">
    <property type="entry name" value="HIT"/>
    <property type="match status" value="1"/>
</dbReference>
<dbReference type="GO" id="GO:0003824">
    <property type="term" value="F:catalytic activity"/>
    <property type="evidence" value="ECO:0007669"/>
    <property type="project" value="InterPro"/>
</dbReference>
<evidence type="ECO:0000259" key="3">
    <source>
        <dbReference type="PROSITE" id="PS51084"/>
    </source>
</evidence>
<evidence type="ECO:0000256" key="1">
    <source>
        <dbReference type="PIRSR" id="PIRSR601310-1"/>
    </source>
</evidence>
<dbReference type="InterPro" id="IPR036265">
    <property type="entry name" value="HIT-like_sf"/>
</dbReference>
<dbReference type="InterPro" id="IPR001310">
    <property type="entry name" value="Histidine_triad_HIT"/>
</dbReference>
<dbReference type="PANTHER" id="PTHR46648">
    <property type="entry name" value="HIT FAMILY PROTEIN 1"/>
    <property type="match status" value="1"/>
</dbReference>
<accession>A0A7X9E776</accession>
<dbReference type="InterPro" id="IPR011146">
    <property type="entry name" value="HIT-like"/>
</dbReference>
<dbReference type="GO" id="GO:0009117">
    <property type="term" value="P:nucleotide metabolic process"/>
    <property type="evidence" value="ECO:0007669"/>
    <property type="project" value="TreeGrafter"/>
</dbReference>
<dbReference type="AlphaFoldDB" id="A0A7X9E776"/>
<dbReference type="SUPFAM" id="SSF54197">
    <property type="entry name" value="HIT-like"/>
    <property type="match status" value="1"/>
</dbReference>
<gene>
    <name evidence="4" type="ORF">GYA37_02365</name>
</gene>
<dbReference type="EMBL" id="JAAZNV010000007">
    <property type="protein sequence ID" value="NMB91669.1"/>
    <property type="molecule type" value="Genomic_DNA"/>
</dbReference>
<feature type="domain" description="HIT" evidence="3">
    <location>
        <begin position="5"/>
        <end position="108"/>
    </location>
</feature>
<proteinExistence type="predicted"/>
<evidence type="ECO:0000313" key="5">
    <source>
        <dbReference type="Proteomes" id="UP000590542"/>
    </source>
</evidence>
<dbReference type="PROSITE" id="PS51084">
    <property type="entry name" value="HIT_2"/>
    <property type="match status" value="1"/>
</dbReference>
<feature type="active site" description="Tele-AMP-histidine intermediate" evidence="1">
    <location>
        <position position="95"/>
    </location>
</feature>
<sequence>MSDCIFCKIANREVPAEIVWENNDFVAFLDINPVTSGMTLLIPKKHTSSYIFNDENEDMGEIMKASKVVAKMLEKTFKVKRIAVIFEGLEVNHLHVKMFPLKEDSSIKGILNSNYSKPTPEDLHKTALDIIKAKSE</sequence>
<name>A0A7X9E776_UNCKA</name>
<evidence type="ECO:0000313" key="4">
    <source>
        <dbReference type="EMBL" id="NMB91669.1"/>
    </source>
</evidence>
<dbReference type="PRINTS" id="PR00332">
    <property type="entry name" value="HISTRIAD"/>
</dbReference>
<comment type="caution">
    <text evidence="2">Lacks conserved residue(s) required for the propagation of feature annotation.</text>
</comment>
<evidence type="ECO:0000256" key="2">
    <source>
        <dbReference type="PROSITE-ProRule" id="PRU00464"/>
    </source>
</evidence>
<reference evidence="4 5" key="1">
    <citation type="journal article" date="2020" name="Biotechnol. Biofuels">
        <title>New insights from the biogas microbiome by comprehensive genome-resolved metagenomics of nearly 1600 species originating from multiple anaerobic digesters.</title>
        <authorList>
            <person name="Campanaro S."/>
            <person name="Treu L."/>
            <person name="Rodriguez-R L.M."/>
            <person name="Kovalovszki A."/>
            <person name="Ziels R.M."/>
            <person name="Maus I."/>
            <person name="Zhu X."/>
            <person name="Kougias P.G."/>
            <person name="Basile A."/>
            <person name="Luo G."/>
            <person name="Schluter A."/>
            <person name="Konstantinidis K.T."/>
            <person name="Angelidaki I."/>
        </authorList>
    </citation>
    <scope>NUCLEOTIDE SEQUENCE [LARGE SCALE GENOMIC DNA]</scope>
    <source>
        <strain evidence="4">AS27yjCOA_202</strain>
    </source>
</reference>
<protein>
    <submittedName>
        <fullName evidence="4">HIT family protein</fullName>
    </submittedName>
</protein>
<organism evidence="4 5">
    <name type="scientific">candidate division WWE3 bacterium</name>
    <dbReference type="NCBI Taxonomy" id="2053526"/>
    <lineage>
        <taxon>Bacteria</taxon>
        <taxon>Katanobacteria</taxon>
    </lineage>
</organism>
<dbReference type="Gene3D" id="3.30.428.10">
    <property type="entry name" value="HIT-like"/>
    <property type="match status" value="1"/>
</dbReference>
<dbReference type="Proteomes" id="UP000590542">
    <property type="component" value="Unassembled WGS sequence"/>
</dbReference>